<keyword evidence="2" id="KW-1185">Reference proteome</keyword>
<gene>
    <name evidence="1" type="ORF">GCM10022279_04860</name>
</gene>
<dbReference type="EMBL" id="BAABBP010000003">
    <property type="protein sequence ID" value="GAA3984666.1"/>
    <property type="molecule type" value="Genomic_DNA"/>
</dbReference>
<comment type="caution">
    <text evidence="1">The sequence shown here is derived from an EMBL/GenBank/DDBJ whole genome shotgun (WGS) entry which is preliminary data.</text>
</comment>
<sequence length="147" mass="16348">MGLAPTGSYSPLKTAIGTQIRAPGLWSLPIPRPGFTPAWAPAIVTVMLRLTHAPNIAIATLWSDLLCEAGMPASVQRQYLSSVAGELPPSECLPEIWLRYAEHEERARALLHELQHLPQRHWRCQRCGEQIEGGFEQCWNCGALMPR</sequence>
<dbReference type="Proteomes" id="UP001501627">
    <property type="component" value="Unassembled WGS sequence"/>
</dbReference>
<evidence type="ECO:0000313" key="2">
    <source>
        <dbReference type="Proteomes" id="UP001501627"/>
    </source>
</evidence>
<evidence type="ECO:0008006" key="3">
    <source>
        <dbReference type="Google" id="ProtNLM"/>
    </source>
</evidence>
<accession>A0ABP7QLN1</accession>
<reference evidence="2" key="1">
    <citation type="journal article" date="2019" name="Int. J. Syst. Evol. Microbiol.">
        <title>The Global Catalogue of Microorganisms (GCM) 10K type strain sequencing project: providing services to taxonomists for standard genome sequencing and annotation.</title>
        <authorList>
            <consortium name="The Broad Institute Genomics Platform"/>
            <consortium name="The Broad Institute Genome Sequencing Center for Infectious Disease"/>
            <person name="Wu L."/>
            <person name="Ma J."/>
        </authorList>
    </citation>
    <scope>NUCLEOTIDE SEQUENCE [LARGE SCALE GENOMIC DNA]</scope>
    <source>
        <strain evidence="2">JCM 17561</strain>
    </source>
</reference>
<proteinExistence type="predicted"/>
<evidence type="ECO:0000313" key="1">
    <source>
        <dbReference type="EMBL" id="GAA3984666.1"/>
    </source>
</evidence>
<protein>
    <recommendedName>
        <fullName evidence="3">DUF2007 domain-containing protein</fullName>
    </recommendedName>
</protein>
<name>A0ABP7QLN1_9BURK</name>
<organism evidence="1 2">
    <name type="scientific">Comamonas faecalis</name>
    <dbReference type="NCBI Taxonomy" id="1387849"/>
    <lineage>
        <taxon>Bacteria</taxon>
        <taxon>Pseudomonadati</taxon>
        <taxon>Pseudomonadota</taxon>
        <taxon>Betaproteobacteria</taxon>
        <taxon>Burkholderiales</taxon>
        <taxon>Comamonadaceae</taxon>
        <taxon>Comamonas</taxon>
    </lineage>
</organism>